<proteinExistence type="predicted"/>
<dbReference type="PANTHER" id="PTHR31286">
    <property type="entry name" value="GLYCINE-RICH CELL WALL STRUCTURAL PROTEIN 1.8-LIKE"/>
    <property type="match status" value="1"/>
</dbReference>
<dbReference type="CDD" id="cd06222">
    <property type="entry name" value="RNase_H_like"/>
    <property type="match status" value="1"/>
</dbReference>
<dbReference type="SUPFAM" id="SSF53098">
    <property type="entry name" value="Ribonuclease H-like"/>
    <property type="match status" value="1"/>
</dbReference>
<comment type="caution">
    <text evidence="3">The sequence shown here is derived from an EMBL/GenBank/DDBJ whole genome shotgun (WGS) entry which is preliminary data.</text>
</comment>
<protein>
    <recommendedName>
        <fullName evidence="2">RNase H type-1 domain-containing protein</fullName>
    </recommendedName>
</protein>
<dbReference type="GO" id="GO:0003676">
    <property type="term" value="F:nucleic acid binding"/>
    <property type="evidence" value="ECO:0007669"/>
    <property type="project" value="InterPro"/>
</dbReference>
<dbReference type="Gene3D" id="3.30.420.10">
    <property type="entry name" value="Ribonuclease H-like superfamily/Ribonuclease H"/>
    <property type="match status" value="1"/>
</dbReference>
<dbReference type="InterPro" id="IPR012337">
    <property type="entry name" value="RNaseH-like_sf"/>
</dbReference>
<dbReference type="InterPro" id="IPR040256">
    <property type="entry name" value="At4g02000-like"/>
</dbReference>
<evidence type="ECO:0000259" key="2">
    <source>
        <dbReference type="PROSITE" id="PS50879"/>
    </source>
</evidence>
<organism evidence="3 4">
    <name type="scientific">Kingdonia uniflora</name>
    <dbReference type="NCBI Taxonomy" id="39325"/>
    <lineage>
        <taxon>Eukaryota</taxon>
        <taxon>Viridiplantae</taxon>
        <taxon>Streptophyta</taxon>
        <taxon>Embryophyta</taxon>
        <taxon>Tracheophyta</taxon>
        <taxon>Spermatophyta</taxon>
        <taxon>Magnoliopsida</taxon>
        <taxon>Ranunculales</taxon>
        <taxon>Circaeasteraceae</taxon>
        <taxon>Kingdonia</taxon>
    </lineage>
</organism>
<dbReference type="AlphaFoldDB" id="A0A7J7P4K7"/>
<dbReference type="Proteomes" id="UP000541444">
    <property type="component" value="Unassembled WGS sequence"/>
</dbReference>
<feature type="region of interest" description="Disordered" evidence="1">
    <location>
        <begin position="95"/>
        <end position="118"/>
    </location>
</feature>
<dbReference type="GO" id="GO:0004523">
    <property type="term" value="F:RNA-DNA hybrid ribonuclease activity"/>
    <property type="evidence" value="ECO:0007669"/>
    <property type="project" value="InterPro"/>
</dbReference>
<accession>A0A7J7P4K7</accession>
<feature type="domain" description="RNase H type-1" evidence="2">
    <location>
        <begin position="540"/>
        <end position="644"/>
    </location>
</feature>
<gene>
    <name evidence="3" type="ORF">GIB67_034153</name>
</gene>
<dbReference type="InterPro" id="IPR044730">
    <property type="entry name" value="RNase_H-like_dom_plant"/>
</dbReference>
<dbReference type="PANTHER" id="PTHR31286:SF180">
    <property type="entry name" value="OS10G0362600 PROTEIN"/>
    <property type="match status" value="1"/>
</dbReference>
<evidence type="ECO:0000313" key="3">
    <source>
        <dbReference type="EMBL" id="KAF6174396.1"/>
    </source>
</evidence>
<dbReference type="Pfam" id="PF13456">
    <property type="entry name" value="RVT_3"/>
    <property type="match status" value="1"/>
</dbReference>
<dbReference type="InterPro" id="IPR036397">
    <property type="entry name" value="RNaseH_sf"/>
</dbReference>
<dbReference type="InterPro" id="IPR002156">
    <property type="entry name" value="RNaseH_domain"/>
</dbReference>
<name>A0A7J7P4K7_9MAGN</name>
<sequence length="644" mass="72443">MEYWEEKALMSIARTVGRPVQVDENTLKAKTRYYASMLTKIDLAKPIPSKSFVEGEGEGFMQKVVLGHLPKFCNNCKVIDHMVYECRNLSMMREEEENKNEQREGGTSETGSNLEEGVKEGVCSPTSFGIDVPPAQCSIPPDTLAIIPVVAETWADLANLDKEDGLSKEEEFDSHKVDDGFDRGIGNPKSKNTLKKLVEEGCTKPVVLSSSDQQVMVWSEDVMLMFIHANCDIARRRALGRDLAIINGIKAPWLVRGNFYAILSSTKKKGGVPSSNTAILDFQNYVDALELIQCTRKGHNFTWHINEEIEVMHRDLEHDASNDDLSVKLTVLNTSFNKARPDQEILWKQKSRPHSSLIYGQYYGIRERHYTRFEGYWEVVSEISSVFWADGRDIDIWRNCWGPCPSIKDTLPLLKDWKSTKNFLSKMIVNGTWVVNESLAPVLQQSLSFSSYLRDLWFGGMWGTCLTIWKARNACIFDNVKWNEQTMKMRIMSTIQDAATLSVGCMHNCTFDLQIIAKLGFLSKVRKPSKVRSMYWSLPELGEVKINSDGAALGNPGKGGAGAVFRASDGEVVGVISVGLPILTSFIAECSAIIESLEHCSCMGWEISWVEGDSVATIQAFSNDAIPWVLDARWKNVRKKIRRI</sequence>
<evidence type="ECO:0000256" key="1">
    <source>
        <dbReference type="SAM" id="MobiDB-lite"/>
    </source>
</evidence>
<reference evidence="3 4" key="1">
    <citation type="journal article" date="2020" name="IScience">
        <title>Genome Sequencing of the Endangered Kingdonia uniflora (Circaeasteraceae, Ranunculales) Reveals Potential Mechanisms of Evolutionary Specialization.</title>
        <authorList>
            <person name="Sun Y."/>
            <person name="Deng T."/>
            <person name="Zhang A."/>
            <person name="Moore M.J."/>
            <person name="Landis J.B."/>
            <person name="Lin N."/>
            <person name="Zhang H."/>
            <person name="Zhang X."/>
            <person name="Huang J."/>
            <person name="Zhang X."/>
            <person name="Sun H."/>
            <person name="Wang H."/>
        </authorList>
    </citation>
    <scope>NUCLEOTIDE SEQUENCE [LARGE SCALE GENOMIC DNA]</scope>
    <source>
        <strain evidence="3">TB1705</strain>
        <tissue evidence="3">Leaf</tissue>
    </source>
</reference>
<evidence type="ECO:0000313" key="4">
    <source>
        <dbReference type="Proteomes" id="UP000541444"/>
    </source>
</evidence>
<dbReference type="PROSITE" id="PS50879">
    <property type="entry name" value="RNASE_H_1"/>
    <property type="match status" value="1"/>
</dbReference>
<keyword evidence="4" id="KW-1185">Reference proteome</keyword>
<dbReference type="OrthoDB" id="1166390at2759"/>
<dbReference type="EMBL" id="JACGCM010000270">
    <property type="protein sequence ID" value="KAF6174396.1"/>
    <property type="molecule type" value="Genomic_DNA"/>
</dbReference>